<dbReference type="PANTHER" id="PTHR21567:SF88">
    <property type="entry name" value="TOG DOMAIN-CONTAINING PROTEIN"/>
    <property type="match status" value="1"/>
</dbReference>
<dbReference type="GO" id="GO:0072686">
    <property type="term" value="C:mitotic spindle"/>
    <property type="evidence" value="ECO:0007669"/>
    <property type="project" value="TreeGrafter"/>
</dbReference>
<dbReference type="GO" id="GO:0008017">
    <property type="term" value="F:microtubule binding"/>
    <property type="evidence" value="ECO:0007669"/>
    <property type="project" value="TreeGrafter"/>
</dbReference>
<dbReference type="AlphaFoldDB" id="A0AAU9TIA9"/>
<evidence type="ECO:0000313" key="3">
    <source>
        <dbReference type="EMBL" id="CAH2085857.1"/>
    </source>
</evidence>
<reference evidence="3" key="1">
    <citation type="submission" date="2022-03" db="EMBL/GenBank/DDBJ databases">
        <authorList>
            <person name="Tunstrom K."/>
        </authorList>
    </citation>
    <scope>NUCLEOTIDE SEQUENCE</scope>
</reference>
<proteinExistence type="predicted"/>
<accession>A0AAU9TIA9</accession>
<dbReference type="GO" id="GO:0040001">
    <property type="term" value="P:establishment of mitotic spindle localization"/>
    <property type="evidence" value="ECO:0007669"/>
    <property type="project" value="TreeGrafter"/>
</dbReference>
<dbReference type="SUPFAM" id="SSF48371">
    <property type="entry name" value="ARM repeat"/>
    <property type="match status" value="1"/>
</dbReference>
<dbReference type="GO" id="GO:0005815">
    <property type="term" value="C:microtubule organizing center"/>
    <property type="evidence" value="ECO:0007669"/>
    <property type="project" value="TreeGrafter"/>
</dbReference>
<feature type="region of interest" description="Disordered" evidence="1">
    <location>
        <begin position="191"/>
        <end position="221"/>
    </location>
</feature>
<evidence type="ECO:0000259" key="2">
    <source>
        <dbReference type="Pfam" id="PF12348"/>
    </source>
</evidence>
<feature type="compositionally biased region" description="Polar residues" evidence="1">
    <location>
        <begin position="191"/>
        <end position="200"/>
    </location>
</feature>
<dbReference type="Gene3D" id="1.25.10.10">
    <property type="entry name" value="Leucine-rich Repeat Variant"/>
    <property type="match status" value="1"/>
</dbReference>
<organism evidence="3 4">
    <name type="scientific">Euphydryas editha</name>
    <name type="common">Edith's checkerspot</name>
    <dbReference type="NCBI Taxonomy" id="104508"/>
    <lineage>
        <taxon>Eukaryota</taxon>
        <taxon>Metazoa</taxon>
        <taxon>Ecdysozoa</taxon>
        <taxon>Arthropoda</taxon>
        <taxon>Hexapoda</taxon>
        <taxon>Insecta</taxon>
        <taxon>Pterygota</taxon>
        <taxon>Neoptera</taxon>
        <taxon>Endopterygota</taxon>
        <taxon>Lepidoptera</taxon>
        <taxon>Glossata</taxon>
        <taxon>Ditrysia</taxon>
        <taxon>Papilionoidea</taxon>
        <taxon>Nymphalidae</taxon>
        <taxon>Nymphalinae</taxon>
        <taxon>Euphydryas</taxon>
    </lineage>
</organism>
<dbReference type="GO" id="GO:0045180">
    <property type="term" value="C:basal cortex"/>
    <property type="evidence" value="ECO:0007669"/>
    <property type="project" value="TreeGrafter"/>
</dbReference>
<dbReference type="Pfam" id="PF12348">
    <property type="entry name" value="CLASP_N"/>
    <property type="match status" value="1"/>
</dbReference>
<keyword evidence="4" id="KW-1185">Reference proteome</keyword>
<feature type="domain" description="CLASP N-terminal" evidence="2">
    <location>
        <begin position="595"/>
        <end position="748"/>
    </location>
</feature>
<dbReference type="GO" id="GO:0005876">
    <property type="term" value="C:spindle microtubule"/>
    <property type="evidence" value="ECO:0007669"/>
    <property type="project" value="TreeGrafter"/>
</dbReference>
<dbReference type="InterPro" id="IPR024395">
    <property type="entry name" value="CLASP_N_dom"/>
</dbReference>
<dbReference type="GO" id="GO:0005881">
    <property type="term" value="C:cytoplasmic microtubule"/>
    <property type="evidence" value="ECO:0007669"/>
    <property type="project" value="TreeGrafter"/>
</dbReference>
<gene>
    <name evidence="3" type="ORF">EEDITHA_LOCUS2293</name>
</gene>
<name>A0AAU9TIA9_EUPED</name>
<dbReference type="PANTHER" id="PTHR21567">
    <property type="entry name" value="CLASP"/>
    <property type="match status" value="1"/>
</dbReference>
<dbReference type="GO" id="GO:0090307">
    <property type="term" value="P:mitotic spindle assembly"/>
    <property type="evidence" value="ECO:0007669"/>
    <property type="project" value="TreeGrafter"/>
</dbReference>
<dbReference type="InterPro" id="IPR016024">
    <property type="entry name" value="ARM-type_fold"/>
</dbReference>
<dbReference type="GO" id="GO:0000776">
    <property type="term" value="C:kinetochore"/>
    <property type="evidence" value="ECO:0007669"/>
    <property type="project" value="TreeGrafter"/>
</dbReference>
<dbReference type="EMBL" id="CAKOGL010000004">
    <property type="protein sequence ID" value="CAH2085857.1"/>
    <property type="molecule type" value="Genomic_DNA"/>
</dbReference>
<protein>
    <recommendedName>
        <fullName evidence="2">CLASP N-terminal domain-containing protein</fullName>
    </recommendedName>
</protein>
<feature type="compositionally biased region" description="Polar residues" evidence="1">
    <location>
        <begin position="208"/>
        <end position="218"/>
    </location>
</feature>
<dbReference type="InterPro" id="IPR011989">
    <property type="entry name" value="ARM-like"/>
</dbReference>
<feature type="region of interest" description="Disordered" evidence="1">
    <location>
        <begin position="519"/>
        <end position="539"/>
    </location>
</feature>
<comment type="caution">
    <text evidence="3">The sequence shown here is derived from an EMBL/GenBank/DDBJ whole genome shotgun (WGS) entry which is preliminary data.</text>
</comment>
<dbReference type="Proteomes" id="UP001153954">
    <property type="component" value="Unassembled WGS sequence"/>
</dbReference>
<feature type="compositionally biased region" description="Low complexity" evidence="1">
    <location>
        <begin position="526"/>
        <end position="537"/>
    </location>
</feature>
<evidence type="ECO:0000313" key="4">
    <source>
        <dbReference type="Proteomes" id="UP001153954"/>
    </source>
</evidence>
<evidence type="ECO:0000256" key="1">
    <source>
        <dbReference type="SAM" id="MobiDB-lite"/>
    </source>
</evidence>
<sequence>MEDEVEDIVGDVKYTDSQKSVTTSVVYSQDFTDSSSDKNNSSGKETYVLEYDSDDSDKTFQVHKSESIINLFGKGSTINLIRDTKQNNQIRSMDRSVCTSLPLCNIIAQEIFTQTSKTIIELAQNEIKKPLGNQTLETQTSFVSIIENKSIEYKIQVLGTNRNNNTHEIRGMQVINNNMRKSDFQHVNLTLENNSNNKSPDSCEPETIKNTDGNSLNNSDDDVIHFIEDDSKDESEKEALNNVEHNYTSEFESTNFESDFENDSLMENEYCYNKIKRGDENSETSEVLNSVDSDVEELYNRLSESPQLLSPILSAEPAVRNFAILTPLTEETAQKKDSIVDLTPSVRTLTKVSEFTRNDTSFVNNSGVKVTLLSDNDSSAEEYRNFKLPPIHKNQSCPNSPHLNFLFTLNNQRPFENTCMLPSLYDKHNDKYLDRWEIGTKELASGESPRITARNDFLKISKNPLHLPSIHSESFTNDGNSSTNYPKNISLSLKQSSFNDSCDTISIQDKIKELKISTRKTRPKFSSRSGSPTSVSSPDETRICDAAEKGCEVLCVELLRRLRSSSWVEISETLEDLPKALEKFWSIITENRIADLLRQVTGHIDSPRTQVARAACKTLAEILKNTNYTRKPDFHECISTLLTKTGSYNRPVRREANVALDDIVCSVDVTNCVTAICVYGVSHKSVLVRCASARLLVVCCAIAEGGRQILRTRPPSAAAARRHALRSLAELLQDKNNDTRKYAERLYTILRPLPNFEAFFLTDVDVEIASKHMKKYDQLLNKSKTR</sequence>